<dbReference type="PROSITE" id="PS00609">
    <property type="entry name" value="GLYCOSYL_HYDROL_F32"/>
    <property type="match status" value="1"/>
</dbReference>
<evidence type="ECO:0000256" key="3">
    <source>
        <dbReference type="ARBA" id="ARBA00023295"/>
    </source>
</evidence>
<dbReference type="Pfam" id="PF00251">
    <property type="entry name" value="Glyco_hydro_32N"/>
    <property type="match status" value="1"/>
</dbReference>
<dbReference type="Gene3D" id="2.60.120.560">
    <property type="entry name" value="Exo-inulinase, domain 1"/>
    <property type="match status" value="1"/>
</dbReference>
<evidence type="ECO:0000259" key="5">
    <source>
        <dbReference type="Pfam" id="PF00251"/>
    </source>
</evidence>
<dbReference type="InterPro" id="IPR013148">
    <property type="entry name" value="Glyco_hydro_32_N"/>
</dbReference>
<dbReference type="FunFam" id="2.115.10.20:FF:000002">
    <property type="entry name" value="Invertase 2"/>
    <property type="match status" value="1"/>
</dbReference>
<dbReference type="KEGG" id="ffu:CLAFUR5_04940"/>
<organism evidence="7 8">
    <name type="scientific">Passalora fulva</name>
    <name type="common">Tomato leaf mold</name>
    <name type="synonym">Cladosporium fulvum</name>
    <dbReference type="NCBI Taxonomy" id="5499"/>
    <lineage>
        <taxon>Eukaryota</taxon>
        <taxon>Fungi</taxon>
        <taxon>Dikarya</taxon>
        <taxon>Ascomycota</taxon>
        <taxon>Pezizomycotina</taxon>
        <taxon>Dothideomycetes</taxon>
        <taxon>Dothideomycetidae</taxon>
        <taxon>Mycosphaerellales</taxon>
        <taxon>Mycosphaerellaceae</taxon>
        <taxon>Fulvia</taxon>
    </lineage>
</organism>
<dbReference type="InterPro" id="IPR013189">
    <property type="entry name" value="Glyco_hydro_32_C"/>
</dbReference>
<proteinExistence type="inferred from homology"/>
<dbReference type="GO" id="GO:0000324">
    <property type="term" value="C:fungal-type vacuole"/>
    <property type="evidence" value="ECO:0007669"/>
    <property type="project" value="TreeGrafter"/>
</dbReference>
<dbReference type="CDD" id="cd18622">
    <property type="entry name" value="GH32_Inu-like"/>
    <property type="match status" value="1"/>
</dbReference>
<sequence length="640" mass="70211">MVVCLQDTDAPWTERGRSNDLVRRPRALARRTSRERRPRSRKVRAEVVISLLSISKMQLKNILPAGALLAGHVAAEVTANPTSTYYRPGVPVGTPAPGNYTSYLRPRVHYSPPINFMNDPNGMHRGADGTWHLYYQYNPVTPVAGNQHWGHATSRDLYTWENQKIPFFPPNNYTQRVMPSDTQQNVFSGSAVVDTNNTSGFFPDQDNGVVAIYTLAEYPGGVQGVQYQAIAYSRDDGYTFEAYEGNPVFDLNSTQFRDPYVVWDAAHEQWVMTIAFAAEFTIGVYTSSNLKEWTHASNFTKHGYLGVQYECPNMLQMPMEGQDEPVWVLILSLNPGGPRGGSVTQYFAGDFNGTHFTPYDSGTRLTDFGKDNYAAQFFNGIPRNESQVALGWASNWQYTQIVPTGLLENGQYRSALTLPRSHHLANISARGYDLISEVHNISAILDQELAYESNLGNGTVLADFANVESGAIYFEANLTGLTVSTLRGVANFTISSSISGEYIRGGINAAGGPGIWVDHSNIRGFDNPYFNDKFSEEGLFTPAMVPESGLAASNSSFNLGVVVDRSILEVYLNGGQVAGTFSFFPTAALDTVAIRFGNVPESATSAASVWALRDTWAEQANANGTVVGNVTETLGSMKLL</sequence>
<dbReference type="GO" id="GO:0004575">
    <property type="term" value="F:sucrose alpha-glucosidase activity"/>
    <property type="evidence" value="ECO:0007669"/>
    <property type="project" value="TreeGrafter"/>
</dbReference>
<keyword evidence="8" id="KW-1185">Reference proteome</keyword>
<dbReference type="GeneID" id="71984818"/>
<dbReference type="SUPFAM" id="SSF75005">
    <property type="entry name" value="Arabinanase/levansucrase/invertase"/>
    <property type="match status" value="1"/>
</dbReference>
<accession>A0A9Q8LH51</accession>
<dbReference type="InterPro" id="IPR023296">
    <property type="entry name" value="Glyco_hydro_beta-prop_sf"/>
</dbReference>
<dbReference type="OrthoDB" id="202537at2759"/>
<dbReference type="InterPro" id="IPR013320">
    <property type="entry name" value="ConA-like_dom_sf"/>
</dbReference>
<dbReference type="Proteomes" id="UP000756132">
    <property type="component" value="Chromosome 4"/>
</dbReference>
<dbReference type="PANTHER" id="PTHR42800:SF2">
    <property type="entry name" value="INVERTASE-RELATED"/>
    <property type="match status" value="1"/>
</dbReference>
<feature type="domain" description="Glycosyl hydrolase family 32 N-terminal" evidence="5">
    <location>
        <begin position="109"/>
        <end position="426"/>
    </location>
</feature>
<reference evidence="7" key="2">
    <citation type="journal article" date="2022" name="Microb. Genom.">
        <title>A chromosome-scale genome assembly of the tomato pathogen Cladosporium fulvum reveals a compartmentalized genome architecture and the presence of a dispensable chromosome.</title>
        <authorList>
            <person name="Zaccaron A.Z."/>
            <person name="Chen L.H."/>
            <person name="Samaras A."/>
            <person name="Stergiopoulos I."/>
        </authorList>
    </citation>
    <scope>NUCLEOTIDE SEQUENCE</scope>
    <source>
        <strain evidence="7">Race5_Kim</strain>
    </source>
</reference>
<feature type="domain" description="Glycosyl hydrolase family 32 C-terminal" evidence="6">
    <location>
        <begin position="516"/>
        <end position="596"/>
    </location>
</feature>
<evidence type="ECO:0000256" key="1">
    <source>
        <dbReference type="ARBA" id="ARBA00009902"/>
    </source>
</evidence>
<dbReference type="Pfam" id="PF08244">
    <property type="entry name" value="Glyco_hydro_32C"/>
    <property type="match status" value="1"/>
</dbReference>
<comment type="similarity">
    <text evidence="1 4">Belongs to the glycosyl hydrolase 32 family.</text>
</comment>
<dbReference type="SMART" id="SM00640">
    <property type="entry name" value="Glyco_32"/>
    <property type="match status" value="1"/>
</dbReference>
<dbReference type="InterPro" id="IPR018053">
    <property type="entry name" value="Glyco_hydro_32_AS"/>
</dbReference>
<gene>
    <name evidence="7" type="ORF">CLAFUR5_04940</name>
</gene>
<evidence type="ECO:0000313" key="8">
    <source>
        <dbReference type="Proteomes" id="UP000756132"/>
    </source>
</evidence>
<dbReference type="AlphaFoldDB" id="A0A9Q8LH51"/>
<evidence type="ECO:0000313" key="7">
    <source>
        <dbReference type="EMBL" id="UJO16538.1"/>
    </source>
</evidence>
<evidence type="ECO:0000259" key="6">
    <source>
        <dbReference type="Pfam" id="PF08244"/>
    </source>
</evidence>
<keyword evidence="2 4" id="KW-0378">Hydrolase</keyword>
<keyword evidence="3 4" id="KW-0326">Glycosidase</keyword>
<dbReference type="Gene3D" id="2.115.10.20">
    <property type="entry name" value="Glycosyl hydrolase domain, family 43"/>
    <property type="match status" value="1"/>
</dbReference>
<protein>
    <submittedName>
        <fullName evidence="7">Extracellular exo-inulinase</fullName>
    </submittedName>
</protein>
<reference evidence="7" key="1">
    <citation type="submission" date="2021-12" db="EMBL/GenBank/DDBJ databases">
        <authorList>
            <person name="Zaccaron A."/>
            <person name="Stergiopoulos I."/>
        </authorList>
    </citation>
    <scope>NUCLEOTIDE SEQUENCE</scope>
    <source>
        <strain evidence="7">Race5_Kim</strain>
    </source>
</reference>
<dbReference type="RefSeq" id="XP_047760904.1">
    <property type="nucleotide sequence ID" value="XM_047904088.1"/>
</dbReference>
<name>A0A9Q8LH51_PASFU</name>
<evidence type="ECO:0000256" key="2">
    <source>
        <dbReference type="ARBA" id="ARBA00022801"/>
    </source>
</evidence>
<dbReference type="EMBL" id="CP090166">
    <property type="protein sequence ID" value="UJO16538.1"/>
    <property type="molecule type" value="Genomic_DNA"/>
</dbReference>
<dbReference type="GO" id="GO:0005987">
    <property type="term" value="P:sucrose catabolic process"/>
    <property type="evidence" value="ECO:0007669"/>
    <property type="project" value="TreeGrafter"/>
</dbReference>
<dbReference type="InterPro" id="IPR001362">
    <property type="entry name" value="Glyco_hydro_32"/>
</dbReference>
<dbReference type="SUPFAM" id="SSF49899">
    <property type="entry name" value="Concanavalin A-like lectins/glucanases"/>
    <property type="match status" value="1"/>
</dbReference>
<dbReference type="PANTHER" id="PTHR42800">
    <property type="entry name" value="EXOINULINASE INUD (AFU_ORTHOLOGUE AFUA_5G00480)"/>
    <property type="match status" value="1"/>
</dbReference>
<evidence type="ECO:0000256" key="4">
    <source>
        <dbReference type="RuleBase" id="RU362110"/>
    </source>
</evidence>